<dbReference type="InterPro" id="IPR059052">
    <property type="entry name" value="HH_YbhG-like"/>
</dbReference>
<evidence type="ECO:0000313" key="8">
    <source>
        <dbReference type="Proteomes" id="UP000321820"/>
    </source>
</evidence>
<feature type="domain" description="YbhG-like alpha-helical hairpin" evidence="5">
    <location>
        <begin position="155"/>
        <end position="246"/>
    </location>
</feature>
<dbReference type="Pfam" id="PF25954">
    <property type="entry name" value="Beta-barrel_RND_2"/>
    <property type="match status" value="1"/>
</dbReference>
<gene>
    <name evidence="7" type="ORF">FTW19_17265</name>
</gene>
<proteinExistence type="predicted"/>
<dbReference type="KEGG" id="talb:FTW19_17265"/>
<organism evidence="7 8">
    <name type="scientific">Terriglobus albidus</name>
    <dbReference type="NCBI Taxonomy" id="1592106"/>
    <lineage>
        <taxon>Bacteria</taxon>
        <taxon>Pseudomonadati</taxon>
        <taxon>Acidobacteriota</taxon>
        <taxon>Terriglobia</taxon>
        <taxon>Terriglobales</taxon>
        <taxon>Acidobacteriaceae</taxon>
        <taxon>Terriglobus</taxon>
    </lineage>
</organism>
<feature type="domain" description="CusB-like beta-barrel" evidence="6">
    <location>
        <begin position="317"/>
        <end position="401"/>
    </location>
</feature>
<keyword evidence="4" id="KW-1133">Transmembrane helix</keyword>
<reference evidence="7 8" key="1">
    <citation type="submission" date="2019-08" db="EMBL/GenBank/DDBJ databases">
        <title>Complete genome sequence of Terriglobus albidus strain ORNL.</title>
        <authorList>
            <person name="Podar M."/>
        </authorList>
    </citation>
    <scope>NUCLEOTIDE SEQUENCE [LARGE SCALE GENOMIC DNA]</scope>
    <source>
        <strain evidence="7 8">ORNL</strain>
    </source>
</reference>
<dbReference type="PANTHER" id="PTHR32347">
    <property type="entry name" value="EFFLUX SYSTEM COMPONENT YKNX-RELATED"/>
    <property type="match status" value="1"/>
</dbReference>
<dbReference type="InterPro" id="IPR058792">
    <property type="entry name" value="Beta-barrel_RND_2"/>
</dbReference>
<feature type="coiled-coil region" evidence="3">
    <location>
        <begin position="258"/>
        <end position="285"/>
    </location>
</feature>
<comment type="subcellular location">
    <subcellularLocation>
        <location evidence="1">Cell envelope</location>
    </subcellularLocation>
</comment>
<dbReference type="Gene3D" id="1.10.287.470">
    <property type="entry name" value="Helix hairpin bin"/>
    <property type="match status" value="2"/>
</dbReference>
<evidence type="ECO:0000256" key="3">
    <source>
        <dbReference type="SAM" id="Coils"/>
    </source>
</evidence>
<evidence type="ECO:0000256" key="2">
    <source>
        <dbReference type="ARBA" id="ARBA00023054"/>
    </source>
</evidence>
<dbReference type="OrthoDB" id="9778236at2"/>
<dbReference type="PANTHER" id="PTHR32347:SF23">
    <property type="entry name" value="BLL5650 PROTEIN"/>
    <property type="match status" value="1"/>
</dbReference>
<dbReference type="EMBL" id="CP042806">
    <property type="protein sequence ID" value="QEE29587.1"/>
    <property type="molecule type" value="Genomic_DNA"/>
</dbReference>
<dbReference type="PRINTS" id="PR01490">
    <property type="entry name" value="RTXTOXIND"/>
</dbReference>
<feature type="transmembrane region" description="Helical" evidence="4">
    <location>
        <begin position="34"/>
        <end position="53"/>
    </location>
</feature>
<keyword evidence="2 3" id="KW-0175">Coiled coil</keyword>
<keyword evidence="4" id="KW-0812">Transmembrane</keyword>
<keyword evidence="4" id="KW-0472">Membrane</keyword>
<feature type="domain" description="YbhG-like alpha-helical hairpin" evidence="5">
    <location>
        <begin position="104"/>
        <end position="154"/>
    </location>
</feature>
<dbReference type="AlphaFoldDB" id="A0A5B9EGX4"/>
<dbReference type="SUPFAM" id="SSF111369">
    <property type="entry name" value="HlyD-like secretion proteins"/>
    <property type="match status" value="2"/>
</dbReference>
<dbReference type="GO" id="GO:0042597">
    <property type="term" value="C:periplasmic space"/>
    <property type="evidence" value="ECO:0007669"/>
    <property type="project" value="UniProtKB-SubCell"/>
</dbReference>
<protein>
    <submittedName>
        <fullName evidence="7">HlyD family efflux transporter periplasmic adaptor subunit</fullName>
    </submittedName>
</protein>
<evidence type="ECO:0000256" key="4">
    <source>
        <dbReference type="SAM" id="Phobius"/>
    </source>
</evidence>
<evidence type="ECO:0000259" key="5">
    <source>
        <dbReference type="Pfam" id="PF25881"/>
    </source>
</evidence>
<dbReference type="Gene3D" id="2.40.30.170">
    <property type="match status" value="1"/>
</dbReference>
<evidence type="ECO:0000313" key="7">
    <source>
        <dbReference type="EMBL" id="QEE29587.1"/>
    </source>
</evidence>
<keyword evidence="8" id="KW-1185">Reference proteome</keyword>
<sequence>MDGQRKAAGELAFAHAGAAAWCCVCGGDMKRNAVIAGGGLMLVAIAVLSYWLLRGSRALVYSGTVETREIEVGSKVGGRVTDVAVEEGQMVKASATLVRFEADELKAQLAQSRASVDQAEADLAKMEHGNRPEEIAQAEATARVQQAAYEAAKNGPRTQELAQAQADFDAAQADAVNAEATFKRMAMLVRGETISRQQYDDALAKRDTTAQKAESARQRLKLLQAGTRKEDLDAAEQRYLQAKAAAVLAQRGFRKEDIQAARGRLAQARGHVEELQARLREAELTAPADGLIETVSVRSGDLVPAGRIVLTMLESSQLWVRIYIPETEMAKVKVGQQATVTVDSFSGRSFTGHVMQVNASSEFLPRNVQTRDDRQHQVFGAKVMIDNPDGVLKSGMAATVLLP</sequence>
<dbReference type="InterPro" id="IPR050465">
    <property type="entry name" value="UPF0194_transport"/>
</dbReference>
<dbReference type="Proteomes" id="UP000321820">
    <property type="component" value="Chromosome"/>
</dbReference>
<accession>A0A5B9EGX4</accession>
<dbReference type="Pfam" id="PF25881">
    <property type="entry name" value="HH_YBHG"/>
    <property type="match status" value="2"/>
</dbReference>
<dbReference type="Gene3D" id="2.40.50.100">
    <property type="match status" value="1"/>
</dbReference>
<evidence type="ECO:0000256" key="1">
    <source>
        <dbReference type="ARBA" id="ARBA00004196"/>
    </source>
</evidence>
<name>A0A5B9EGX4_9BACT</name>
<evidence type="ECO:0000259" key="6">
    <source>
        <dbReference type="Pfam" id="PF25954"/>
    </source>
</evidence>